<dbReference type="InterPro" id="IPR036291">
    <property type="entry name" value="NAD(P)-bd_dom_sf"/>
</dbReference>
<protein>
    <recommendedName>
        <fullName evidence="3">Oxidoreductase</fullName>
    </recommendedName>
</protein>
<proteinExistence type="predicted"/>
<name>X0PL76_RHOWR</name>
<evidence type="ECO:0008006" key="3">
    <source>
        <dbReference type="Google" id="ProtNLM"/>
    </source>
</evidence>
<dbReference type="Gene3D" id="3.40.50.720">
    <property type="entry name" value="NAD(P)-binding Rossmann-like Domain"/>
    <property type="match status" value="1"/>
</dbReference>
<dbReference type="EMBL" id="BAWF01000005">
    <property type="protein sequence ID" value="GAF43103.1"/>
    <property type="molecule type" value="Genomic_DNA"/>
</dbReference>
<dbReference type="Proteomes" id="UP000019491">
    <property type="component" value="Unassembled WGS sequence"/>
</dbReference>
<dbReference type="AlphaFoldDB" id="X0PL76"/>
<evidence type="ECO:0000313" key="2">
    <source>
        <dbReference type="Proteomes" id="UP000019491"/>
    </source>
</evidence>
<organism evidence="1 2">
    <name type="scientific">Rhodococcus wratislaviensis NBRC 100605</name>
    <dbReference type="NCBI Taxonomy" id="1219028"/>
    <lineage>
        <taxon>Bacteria</taxon>
        <taxon>Bacillati</taxon>
        <taxon>Actinomycetota</taxon>
        <taxon>Actinomycetes</taxon>
        <taxon>Mycobacteriales</taxon>
        <taxon>Nocardiaceae</taxon>
        <taxon>Rhodococcus</taxon>
    </lineage>
</organism>
<evidence type="ECO:0000313" key="1">
    <source>
        <dbReference type="EMBL" id="GAF43103.1"/>
    </source>
</evidence>
<keyword evidence="2" id="KW-1185">Reference proteome</keyword>
<dbReference type="SUPFAM" id="SSF51735">
    <property type="entry name" value="NAD(P)-binding Rossmann-fold domains"/>
    <property type="match status" value="1"/>
</dbReference>
<comment type="caution">
    <text evidence="1">The sequence shown here is derived from an EMBL/GenBank/DDBJ whole genome shotgun (WGS) entry which is preliminary data.</text>
</comment>
<sequence>MRPWPRQRATPHTEWAKRLGAETVIDYKKDAFAEILHDYDPVLVTLGGETLGLFG</sequence>
<gene>
    <name evidence="1" type="ORF">RW1_005_02120</name>
</gene>
<accession>X0PL76</accession>
<reference evidence="1 2" key="1">
    <citation type="submission" date="2014-02" db="EMBL/GenBank/DDBJ databases">
        <title>Whole genome shotgun sequence of Rhodococcus wratislaviensis NBRC 100605.</title>
        <authorList>
            <person name="Hosoyama A."/>
            <person name="Tsuchikane K."/>
            <person name="Yoshida I."/>
            <person name="Ohji S."/>
            <person name="Ichikawa N."/>
            <person name="Yamazoe A."/>
            <person name="Fujita N."/>
        </authorList>
    </citation>
    <scope>NUCLEOTIDE SEQUENCE [LARGE SCALE GENOMIC DNA]</scope>
    <source>
        <strain evidence="1 2">NBRC 100605</strain>
    </source>
</reference>